<evidence type="ECO:0000256" key="1">
    <source>
        <dbReference type="ARBA" id="ARBA00008645"/>
    </source>
</evidence>
<dbReference type="EMBL" id="JAKLTR010000007">
    <property type="protein sequence ID" value="MCG2615123.1"/>
    <property type="molecule type" value="Genomic_DNA"/>
</dbReference>
<dbReference type="GO" id="GO:0016787">
    <property type="term" value="F:hydrolase activity"/>
    <property type="evidence" value="ECO:0007669"/>
    <property type="project" value="UniProtKB-KW"/>
</dbReference>
<evidence type="ECO:0000259" key="2">
    <source>
        <dbReference type="Pfam" id="PF12697"/>
    </source>
</evidence>
<keyword evidence="3" id="KW-0378">Hydrolase</keyword>
<dbReference type="Gene3D" id="3.40.50.1820">
    <property type="entry name" value="alpha/beta hydrolase"/>
    <property type="match status" value="1"/>
</dbReference>
<evidence type="ECO:0000313" key="3">
    <source>
        <dbReference type="EMBL" id="MCG2615123.1"/>
    </source>
</evidence>
<feature type="domain" description="AB hydrolase-1" evidence="2">
    <location>
        <begin position="2"/>
        <end position="225"/>
    </location>
</feature>
<dbReference type="SUPFAM" id="SSF53474">
    <property type="entry name" value="alpha/beta-Hydrolases"/>
    <property type="match status" value="1"/>
</dbReference>
<dbReference type="Pfam" id="PF12697">
    <property type="entry name" value="Abhydrolase_6"/>
    <property type="match status" value="1"/>
</dbReference>
<name>A0ABS9KS14_9BACT</name>
<dbReference type="PANTHER" id="PTHR43039">
    <property type="entry name" value="ESTERASE-RELATED"/>
    <property type="match status" value="1"/>
</dbReference>
<accession>A0ABS9KS14</accession>
<sequence>MWRYIYPSFEQDYKIVLIDHVGAGDSDLTAYSFDKYNTLDGYVEDILEVIDELQLSEVTFVGHSVSALMGILAAIRRPEVFCQLVLVSPSPSYINDGNYTGGFTRHQIDELLEALDDNHLGWSMTMAPVIMGNPDREDLREELANSFCRTDPAIARQFARTTFLSDKRDVIGETPVPSLILQCSNDIIAPVEVGMYMHEQIPASKLVILKATGHCPNLSAPAETISAIQAYLHAI</sequence>
<comment type="caution">
    <text evidence="3">The sequence shown here is derived from an EMBL/GenBank/DDBJ whole genome shotgun (WGS) entry which is preliminary data.</text>
</comment>
<dbReference type="Proteomes" id="UP001165367">
    <property type="component" value="Unassembled WGS sequence"/>
</dbReference>
<dbReference type="InterPro" id="IPR029058">
    <property type="entry name" value="AB_hydrolase_fold"/>
</dbReference>
<keyword evidence="4" id="KW-1185">Reference proteome</keyword>
<dbReference type="PRINTS" id="PR00111">
    <property type="entry name" value="ABHYDROLASE"/>
</dbReference>
<protein>
    <submittedName>
        <fullName evidence="3">Alpha/beta hydrolase</fullName>
    </submittedName>
</protein>
<comment type="similarity">
    <text evidence="1">Belongs to the AB hydrolase superfamily.</text>
</comment>
<dbReference type="InterPro" id="IPR000073">
    <property type="entry name" value="AB_hydrolase_1"/>
</dbReference>
<evidence type="ECO:0000313" key="4">
    <source>
        <dbReference type="Proteomes" id="UP001165367"/>
    </source>
</evidence>
<organism evidence="3 4">
    <name type="scientific">Terrimonas ginsenosidimutans</name>
    <dbReference type="NCBI Taxonomy" id="2908004"/>
    <lineage>
        <taxon>Bacteria</taxon>
        <taxon>Pseudomonadati</taxon>
        <taxon>Bacteroidota</taxon>
        <taxon>Chitinophagia</taxon>
        <taxon>Chitinophagales</taxon>
        <taxon>Chitinophagaceae</taxon>
        <taxon>Terrimonas</taxon>
    </lineage>
</organism>
<gene>
    <name evidence="3" type="ORF">LZZ85_12560</name>
</gene>
<reference evidence="3" key="1">
    <citation type="submission" date="2022-01" db="EMBL/GenBank/DDBJ databases">
        <authorList>
            <person name="Jo J.-H."/>
            <person name="Im W.-T."/>
        </authorList>
    </citation>
    <scope>NUCLEOTIDE SEQUENCE</scope>
    <source>
        <strain evidence="3">NA20</strain>
    </source>
</reference>
<proteinExistence type="inferred from homology"/>